<feature type="compositionally biased region" description="Low complexity" evidence="1">
    <location>
        <begin position="134"/>
        <end position="145"/>
    </location>
</feature>
<dbReference type="SUPFAM" id="SSF56281">
    <property type="entry name" value="Metallo-hydrolase/oxidoreductase"/>
    <property type="match status" value="1"/>
</dbReference>
<sequence>GRAAKVLTHFHSDHTVGLTRGFDAGTIYCTEVTAALITELTGVDRARVRAAPLGQPLEVGGARLTFLDADHCPGSALVAFEPLGEAGPSGAGEVTVHTGDCRASEAMRRGLAAWLAGRRVAHLLLDTTYLRSAGASRRRPSPAGGLPSWRGGSWRASPGRSSWSGPTRSGRSAPFRPWRRPRTRPCSWRLDGGGWCSSRAGARPDCPPASRCGPSTRMRDHTMETMPRNFLLASRVPWVSWVSMVLRSST</sequence>
<keyword evidence="3" id="KW-1185">Reference proteome</keyword>
<evidence type="ECO:0000313" key="3">
    <source>
        <dbReference type="Proteomes" id="UP001189429"/>
    </source>
</evidence>
<evidence type="ECO:0000256" key="1">
    <source>
        <dbReference type="SAM" id="MobiDB-lite"/>
    </source>
</evidence>
<gene>
    <name evidence="2" type="ORF">PCOR1329_LOCUS4597</name>
</gene>
<dbReference type="PANTHER" id="PTHR23240">
    <property type="entry name" value="DNA CROSS-LINK REPAIR PROTEIN PSO2/SNM1-RELATED"/>
    <property type="match status" value="1"/>
</dbReference>
<protein>
    <recommendedName>
        <fullName evidence="4">Metallo-beta-lactamase domain-containing protein</fullName>
    </recommendedName>
</protein>
<feature type="non-terminal residue" evidence="2">
    <location>
        <position position="1"/>
    </location>
</feature>
<proteinExistence type="predicted"/>
<dbReference type="Gene3D" id="3.60.15.10">
    <property type="entry name" value="Ribonuclease Z/Hydroxyacylglutathione hydrolase-like"/>
    <property type="match status" value="1"/>
</dbReference>
<reference evidence="2" key="1">
    <citation type="submission" date="2023-10" db="EMBL/GenBank/DDBJ databases">
        <authorList>
            <person name="Chen Y."/>
            <person name="Shah S."/>
            <person name="Dougan E. K."/>
            <person name="Thang M."/>
            <person name="Chan C."/>
        </authorList>
    </citation>
    <scope>NUCLEOTIDE SEQUENCE [LARGE SCALE GENOMIC DNA]</scope>
</reference>
<organism evidence="2 3">
    <name type="scientific">Prorocentrum cordatum</name>
    <dbReference type="NCBI Taxonomy" id="2364126"/>
    <lineage>
        <taxon>Eukaryota</taxon>
        <taxon>Sar</taxon>
        <taxon>Alveolata</taxon>
        <taxon>Dinophyceae</taxon>
        <taxon>Prorocentrales</taxon>
        <taxon>Prorocentraceae</taxon>
        <taxon>Prorocentrum</taxon>
    </lineage>
</organism>
<feature type="compositionally biased region" description="Polar residues" evidence="1">
    <location>
        <begin position="159"/>
        <end position="170"/>
    </location>
</feature>
<dbReference type="InterPro" id="IPR036866">
    <property type="entry name" value="RibonucZ/Hydroxyglut_hydro"/>
</dbReference>
<feature type="region of interest" description="Disordered" evidence="1">
    <location>
        <begin position="134"/>
        <end position="178"/>
    </location>
</feature>
<evidence type="ECO:0000313" key="2">
    <source>
        <dbReference type="EMBL" id="CAK0794688.1"/>
    </source>
</evidence>
<comment type="caution">
    <text evidence="2">The sequence shown here is derived from an EMBL/GenBank/DDBJ whole genome shotgun (WGS) entry which is preliminary data.</text>
</comment>
<dbReference type="Proteomes" id="UP001189429">
    <property type="component" value="Unassembled WGS sequence"/>
</dbReference>
<dbReference type="EMBL" id="CAUYUJ010001191">
    <property type="protein sequence ID" value="CAK0794688.1"/>
    <property type="molecule type" value="Genomic_DNA"/>
</dbReference>
<evidence type="ECO:0008006" key="4">
    <source>
        <dbReference type="Google" id="ProtNLM"/>
    </source>
</evidence>
<accession>A0ABN9PVW3</accession>
<name>A0ABN9PVW3_9DINO</name>
<dbReference type="PANTHER" id="PTHR23240:SF6">
    <property type="entry name" value="DNA CROSS-LINK REPAIR 1A PROTEIN"/>
    <property type="match status" value="1"/>
</dbReference>